<proteinExistence type="predicted"/>
<comment type="caution">
    <text evidence="1">The sequence shown here is derived from an EMBL/GenBank/DDBJ whole genome shotgun (WGS) entry which is preliminary data.</text>
</comment>
<evidence type="ECO:0008006" key="3">
    <source>
        <dbReference type="Google" id="ProtNLM"/>
    </source>
</evidence>
<dbReference type="Gene3D" id="2.120.10.30">
    <property type="entry name" value="TolB, C-terminal domain"/>
    <property type="match status" value="1"/>
</dbReference>
<dbReference type="Proteomes" id="UP000319516">
    <property type="component" value="Unassembled WGS sequence"/>
</dbReference>
<evidence type="ECO:0000313" key="2">
    <source>
        <dbReference type="Proteomes" id="UP000319516"/>
    </source>
</evidence>
<accession>A0A542YNH7</accession>
<dbReference type="SUPFAM" id="SSF82171">
    <property type="entry name" value="DPP6 N-terminal domain-like"/>
    <property type="match status" value="1"/>
</dbReference>
<dbReference type="InterPro" id="IPR011042">
    <property type="entry name" value="6-blade_b-propeller_TolB-like"/>
</dbReference>
<protein>
    <recommendedName>
        <fullName evidence="3">WD40 repeat protein</fullName>
    </recommendedName>
</protein>
<gene>
    <name evidence="1" type="ORF">FB467_0750</name>
</gene>
<evidence type="ECO:0000313" key="1">
    <source>
        <dbReference type="EMBL" id="TQL49665.1"/>
    </source>
</evidence>
<keyword evidence="2" id="KW-1185">Reference proteome</keyword>
<name>A0A542YNH7_9MICO</name>
<organism evidence="1 2">
    <name type="scientific">Ornithinicoccus hortensis</name>
    <dbReference type="NCBI Taxonomy" id="82346"/>
    <lineage>
        <taxon>Bacteria</taxon>
        <taxon>Bacillati</taxon>
        <taxon>Actinomycetota</taxon>
        <taxon>Actinomycetes</taxon>
        <taxon>Micrococcales</taxon>
        <taxon>Intrasporangiaceae</taxon>
        <taxon>Ornithinicoccus</taxon>
    </lineage>
</organism>
<dbReference type="AlphaFoldDB" id="A0A542YNH7"/>
<reference evidence="1 2" key="1">
    <citation type="submission" date="2019-06" db="EMBL/GenBank/DDBJ databases">
        <title>Sequencing the genomes of 1000 actinobacteria strains.</title>
        <authorList>
            <person name="Klenk H.-P."/>
        </authorList>
    </citation>
    <scope>NUCLEOTIDE SEQUENCE [LARGE SCALE GENOMIC DNA]</scope>
    <source>
        <strain evidence="1 2">DSM 12335</strain>
    </source>
</reference>
<dbReference type="EMBL" id="VFOP01000001">
    <property type="protein sequence ID" value="TQL49665.1"/>
    <property type="molecule type" value="Genomic_DNA"/>
</dbReference>
<sequence length="364" mass="38279">MAMAALLAACSERAAQPAQPGPIGEPQVVTLGAGESFVAVSPSGEELVTAMEPTVPDGADDWVREFCIRTGPGYAEATCTDTGRYGVGTWDATWNADGSKLAFVQPGSRNSQGVQDVVWVLDLATGAAEPVTPEEWIADTPDLAWAGDGRLLYTWATDARTELRTLDVDGPTGEPETVATLEEVEVRGLFVVDGVPWVAGEVREGESATRAGLYAVSDGVSGAPADLRPVLEHSPDESLVGLSPDGARAVVQGWDTHFAVPPEVHDLATGERTRINADGGPEEAVAAVAFGPDGHDRLVSVSYDGVGTSISLFDEDLDLVGERWIDRAERTYYYNGVGLTDRGITVVSSTDGQPQQVLVFPIGG</sequence>